<evidence type="ECO:0000313" key="10">
    <source>
        <dbReference type="EMBL" id="AOW03368.1"/>
    </source>
</evidence>
<dbReference type="PANTHER" id="PTHR32235:SF1">
    <property type="entry name" value="NON-HOMOLOGOUS END-JOINING FACTOR 1"/>
    <property type="match status" value="1"/>
</dbReference>
<feature type="compositionally biased region" description="Basic and acidic residues" evidence="8">
    <location>
        <begin position="299"/>
        <end position="313"/>
    </location>
</feature>
<keyword evidence="5" id="KW-0539">Nucleus</keyword>
<dbReference type="AlphaFoldDB" id="A0A1D8NCK8"/>
<name>A0A1D8NCK8_YARLL</name>
<feature type="domain" description="XLF-like N-terminal" evidence="9">
    <location>
        <begin position="44"/>
        <end position="153"/>
    </location>
</feature>
<proteinExistence type="inferred from homology"/>
<evidence type="ECO:0000256" key="7">
    <source>
        <dbReference type="ARBA" id="ARBA00044529"/>
    </source>
</evidence>
<evidence type="ECO:0000259" key="9">
    <source>
        <dbReference type="Pfam" id="PF09302"/>
    </source>
</evidence>
<comment type="subcellular location">
    <subcellularLocation>
        <location evidence="1">Nucleus</location>
    </subcellularLocation>
</comment>
<dbReference type="PANTHER" id="PTHR32235">
    <property type="entry name" value="NON-HOMOLOGOUS END-JOINING FACTOR 1"/>
    <property type="match status" value="1"/>
</dbReference>
<dbReference type="GO" id="GO:0032807">
    <property type="term" value="C:DNA ligase IV complex"/>
    <property type="evidence" value="ECO:0007669"/>
    <property type="project" value="TreeGrafter"/>
</dbReference>
<dbReference type="VEuPathDB" id="FungiDB:YALI0_D00231g"/>
<dbReference type="RefSeq" id="XP_502232.2">
    <property type="nucleotide sequence ID" value="XM_502232.3"/>
</dbReference>
<dbReference type="InterPro" id="IPR015381">
    <property type="entry name" value="XLF-like_N"/>
</dbReference>
<dbReference type="Gene3D" id="2.170.210.10">
    <property type="entry name" value="DNA double-strand break repair and VJ recombination XRCC4, N-terminal"/>
    <property type="match status" value="1"/>
</dbReference>
<feature type="compositionally biased region" description="Basic and acidic residues" evidence="8">
    <location>
        <begin position="334"/>
        <end position="349"/>
    </location>
</feature>
<evidence type="ECO:0000256" key="3">
    <source>
        <dbReference type="ARBA" id="ARBA00023125"/>
    </source>
</evidence>
<dbReference type="Proteomes" id="UP000182444">
    <property type="component" value="Chromosome 1D"/>
</dbReference>
<dbReference type="InterPro" id="IPR038051">
    <property type="entry name" value="XRCC4-like_N_sf"/>
</dbReference>
<evidence type="ECO:0000256" key="8">
    <source>
        <dbReference type="SAM" id="MobiDB-lite"/>
    </source>
</evidence>
<dbReference type="EMBL" id="CP017556">
    <property type="protein sequence ID" value="AOW03368.1"/>
    <property type="molecule type" value="Genomic_DNA"/>
</dbReference>
<dbReference type="GO" id="GO:0045027">
    <property type="term" value="F:DNA end binding"/>
    <property type="evidence" value="ECO:0007669"/>
    <property type="project" value="TreeGrafter"/>
</dbReference>
<reference evidence="10 11" key="1">
    <citation type="journal article" date="2016" name="PLoS ONE">
        <title>Sequence Assembly of Yarrowia lipolytica Strain W29/CLIB89 Shows Transposable Element Diversity.</title>
        <authorList>
            <person name="Magnan C."/>
            <person name="Yu J."/>
            <person name="Chang I."/>
            <person name="Jahn E."/>
            <person name="Kanomata Y."/>
            <person name="Wu J."/>
            <person name="Zeller M."/>
            <person name="Oakes M."/>
            <person name="Baldi P."/>
            <person name="Sandmeyer S."/>
        </authorList>
    </citation>
    <scope>NUCLEOTIDE SEQUENCE [LARGE SCALE GENOMIC DNA]</scope>
    <source>
        <strain evidence="11">CLIB89(W29)</strain>
    </source>
</reference>
<dbReference type="GeneID" id="2910375"/>
<dbReference type="KEGG" id="yli:2910375"/>
<feature type="compositionally biased region" description="Polar residues" evidence="8">
    <location>
        <begin position="366"/>
        <end position="382"/>
    </location>
</feature>
<dbReference type="Pfam" id="PF09302">
    <property type="entry name" value="XLF"/>
    <property type="match status" value="1"/>
</dbReference>
<keyword evidence="4" id="KW-0234">DNA repair</keyword>
<evidence type="ECO:0000256" key="1">
    <source>
        <dbReference type="ARBA" id="ARBA00004123"/>
    </source>
</evidence>
<evidence type="ECO:0000256" key="4">
    <source>
        <dbReference type="ARBA" id="ARBA00023204"/>
    </source>
</evidence>
<protein>
    <recommendedName>
        <fullName evidence="7">Non-homologous end-joining factor 1</fullName>
    </recommendedName>
</protein>
<keyword evidence="2" id="KW-0227">DNA damage</keyword>
<accession>A0A1D8NCK8</accession>
<feature type="region of interest" description="Disordered" evidence="8">
    <location>
        <begin position="291"/>
        <end position="435"/>
    </location>
</feature>
<dbReference type="CDD" id="cd22285">
    <property type="entry name" value="HD_XLF_N"/>
    <property type="match status" value="1"/>
</dbReference>
<sequence length="435" mass="48879">MYDELIGFNFCVQCGKCEAKNRASELGDLHICNMVEANPKAGAWVPITTDDGSFQFFARLTISNGGYTLHLADVASFQFWIEDLRKDRVTIRAEDDDCLIDANDPTQHALLLDKLGQALREGQIDIRKTSRGLRISVSMKMGGGTFEWTFRVSQVTETRELVDLQRTFFSGLITVSHSLLSQVEFLESQLSLKDYHIGAMQKLLADTEPGRSTEYRPRRFTEAAYKTDPVKLTESWKEERPAVTEKEAMLSLAKVDPSLWMLRETEKEVEITEIKEDTSFADDFVDDQVESASQLPTQDKSETPTEFETKDEMAQMGVDTPDLCETEDEESAEEKENIGKTADVSKEETPSSEPPQTPEKPKPTPASTFTEPSASQNDSQGSPKRRIGSLIKNIPSSPIKGEDPGVASNTETLKRKQLEQTLQKQRSAVKKKRRF</sequence>
<evidence type="ECO:0000313" key="11">
    <source>
        <dbReference type="Proteomes" id="UP000182444"/>
    </source>
</evidence>
<gene>
    <name evidence="10" type="ORF">YALI1_D00232g</name>
</gene>
<evidence type="ECO:0000256" key="5">
    <source>
        <dbReference type="ARBA" id="ARBA00023242"/>
    </source>
</evidence>
<dbReference type="VEuPathDB" id="FungiDB:YALI1_D00232g"/>
<evidence type="ECO:0000256" key="6">
    <source>
        <dbReference type="ARBA" id="ARBA00025747"/>
    </source>
</evidence>
<feature type="compositionally biased region" description="Acidic residues" evidence="8">
    <location>
        <begin position="322"/>
        <end position="333"/>
    </location>
</feature>
<dbReference type="GO" id="GO:0006303">
    <property type="term" value="P:double-strand break repair via nonhomologous end joining"/>
    <property type="evidence" value="ECO:0007669"/>
    <property type="project" value="TreeGrafter"/>
</dbReference>
<comment type="similarity">
    <text evidence="6">Belongs to the XRCC4-XLF family. XLF subfamily.</text>
</comment>
<evidence type="ECO:0000256" key="2">
    <source>
        <dbReference type="ARBA" id="ARBA00022763"/>
    </source>
</evidence>
<keyword evidence="3" id="KW-0238">DNA-binding</keyword>
<organism evidence="10 11">
    <name type="scientific">Yarrowia lipolytica</name>
    <name type="common">Candida lipolytica</name>
    <dbReference type="NCBI Taxonomy" id="4952"/>
    <lineage>
        <taxon>Eukaryota</taxon>
        <taxon>Fungi</taxon>
        <taxon>Dikarya</taxon>
        <taxon>Ascomycota</taxon>
        <taxon>Saccharomycotina</taxon>
        <taxon>Dipodascomycetes</taxon>
        <taxon>Dipodascales</taxon>
        <taxon>Dipodascales incertae sedis</taxon>
        <taxon>Yarrowia</taxon>
    </lineage>
</organism>
<dbReference type="InterPro" id="IPR052287">
    <property type="entry name" value="NHEJ_factor"/>
</dbReference>